<feature type="region of interest" description="Disordered" evidence="1">
    <location>
        <begin position="91"/>
        <end position="111"/>
    </location>
</feature>
<accession>A0AAD5N3L5</accession>
<evidence type="ECO:0000313" key="3">
    <source>
        <dbReference type="Proteomes" id="UP001196413"/>
    </source>
</evidence>
<dbReference type="EMBL" id="JAHQIW010002961">
    <property type="protein sequence ID" value="KAJ1356909.1"/>
    <property type="molecule type" value="Genomic_DNA"/>
</dbReference>
<evidence type="ECO:0000256" key="1">
    <source>
        <dbReference type="SAM" id="MobiDB-lite"/>
    </source>
</evidence>
<evidence type="ECO:0000313" key="2">
    <source>
        <dbReference type="EMBL" id="KAJ1356909.1"/>
    </source>
</evidence>
<dbReference type="AlphaFoldDB" id="A0AAD5N3L5"/>
<reference evidence="2" key="1">
    <citation type="submission" date="2021-06" db="EMBL/GenBank/DDBJ databases">
        <title>Parelaphostrongylus tenuis whole genome reference sequence.</title>
        <authorList>
            <person name="Garwood T.J."/>
            <person name="Larsen P.A."/>
            <person name="Fountain-Jones N.M."/>
            <person name="Garbe J.R."/>
            <person name="Macchietto M.G."/>
            <person name="Kania S.A."/>
            <person name="Gerhold R.W."/>
            <person name="Richards J.E."/>
            <person name="Wolf T.M."/>
        </authorList>
    </citation>
    <scope>NUCLEOTIDE SEQUENCE</scope>
    <source>
        <strain evidence="2">MNPRO001-30</strain>
        <tissue evidence="2">Meninges</tissue>
    </source>
</reference>
<protein>
    <submittedName>
        <fullName evidence="2">Uncharacterized protein</fullName>
    </submittedName>
</protein>
<name>A0AAD5N3L5_PARTN</name>
<gene>
    <name evidence="2" type="ORF">KIN20_014878</name>
</gene>
<dbReference type="Proteomes" id="UP001196413">
    <property type="component" value="Unassembled WGS sequence"/>
</dbReference>
<comment type="caution">
    <text evidence="2">The sequence shown here is derived from an EMBL/GenBank/DDBJ whole genome shotgun (WGS) entry which is preliminary data.</text>
</comment>
<organism evidence="2 3">
    <name type="scientific">Parelaphostrongylus tenuis</name>
    <name type="common">Meningeal worm</name>
    <dbReference type="NCBI Taxonomy" id="148309"/>
    <lineage>
        <taxon>Eukaryota</taxon>
        <taxon>Metazoa</taxon>
        <taxon>Ecdysozoa</taxon>
        <taxon>Nematoda</taxon>
        <taxon>Chromadorea</taxon>
        <taxon>Rhabditida</taxon>
        <taxon>Rhabditina</taxon>
        <taxon>Rhabditomorpha</taxon>
        <taxon>Strongyloidea</taxon>
        <taxon>Metastrongylidae</taxon>
        <taxon>Parelaphostrongylus</taxon>
    </lineage>
</organism>
<sequence length="111" mass="11910">MVRTDLTDVIILAEDALIGINSDSVTKPVFSKMRSIFATLITLLLVQQREAQVSDDEGAVTTSPQLSDNHSNVPYAALFDRLFATPKVTVVDSSAEDVSTSTHPSTDSALT</sequence>
<proteinExistence type="predicted"/>
<keyword evidence="3" id="KW-1185">Reference proteome</keyword>
<feature type="compositionally biased region" description="Polar residues" evidence="1">
    <location>
        <begin position="96"/>
        <end position="111"/>
    </location>
</feature>